<dbReference type="Pfam" id="PF04316">
    <property type="entry name" value="FlgM"/>
    <property type="match status" value="1"/>
</dbReference>
<dbReference type="InterPro" id="IPR031316">
    <property type="entry name" value="FlgM_C"/>
</dbReference>
<protein>
    <submittedName>
        <fullName evidence="2">Anti-sigma-28 factor, FlgM</fullName>
    </submittedName>
</protein>
<evidence type="ECO:0000313" key="3">
    <source>
        <dbReference type="Proteomes" id="UP000199024"/>
    </source>
</evidence>
<evidence type="ECO:0000259" key="1">
    <source>
        <dbReference type="Pfam" id="PF04316"/>
    </source>
</evidence>
<dbReference type="AlphaFoldDB" id="A0A1I6MEY3"/>
<feature type="domain" description="Anti-sigma-28 factor FlgM C-terminal" evidence="1">
    <location>
        <begin position="24"/>
        <end position="57"/>
    </location>
</feature>
<gene>
    <name evidence="2" type="ORF">SAMN05421771_2498</name>
</gene>
<name>A0A1I6MEY3_9BACT</name>
<organism evidence="2 3">
    <name type="scientific">Granulicella pectinivorans</name>
    <dbReference type="NCBI Taxonomy" id="474950"/>
    <lineage>
        <taxon>Bacteria</taxon>
        <taxon>Pseudomonadati</taxon>
        <taxon>Acidobacteriota</taxon>
        <taxon>Terriglobia</taxon>
        <taxon>Terriglobales</taxon>
        <taxon>Acidobacteriaceae</taxon>
        <taxon>Granulicella</taxon>
    </lineage>
</organism>
<dbReference type="Proteomes" id="UP000199024">
    <property type="component" value="Unassembled WGS sequence"/>
</dbReference>
<sequence>MKIPTLPPTLSPAEEPLPIEIDGPADVRWNKIRDLRARIDSGTYRIPSTAIASCILDAITSYK</sequence>
<proteinExistence type="predicted"/>
<dbReference type="EMBL" id="FOZL01000001">
    <property type="protein sequence ID" value="SFS14275.1"/>
    <property type="molecule type" value="Genomic_DNA"/>
</dbReference>
<accession>A0A1I6MEY3</accession>
<dbReference type="STRING" id="474950.SAMN05421771_2498"/>
<dbReference type="RefSeq" id="WP_089839425.1">
    <property type="nucleotide sequence ID" value="NZ_FOZL01000001.1"/>
</dbReference>
<dbReference type="SUPFAM" id="SSF101498">
    <property type="entry name" value="Anti-sigma factor FlgM"/>
    <property type="match status" value="1"/>
</dbReference>
<dbReference type="InterPro" id="IPR035890">
    <property type="entry name" value="Anti-sigma-28_factor_FlgM_sf"/>
</dbReference>
<evidence type="ECO:0000313" key="2">
    <source>
        <dbReference type="EMBL" id="SFS14275.1"/>
    </source>
</evidence>
<reference evidence="2 3" key="1">
    <citation type="submission" date="2016-10" db="EMBL/GenBank/DDBJ databases">
        <authorList>
            <person name="de Groot N.N."/>
        </authorList>
    </citation>
    <scope>NUCLEOTIDE SEQUENCE [LARGE SCALE GENOMIC DNA]</scope>
    <source>
        <strain evidence="2 3">DSM 21001</strain>
    </source>
</reference>
<keyword evidence="3" id="KW-1185">Reference proteome</keyword>